<keyword evidence="6" id="KW-1185">Reference proteome</keyword>
<dbReference type="Pfam" id="PF24507">
    <property type="entry name" value="Ig_CFAP65_4th"/>
    <property type="match status" value="1"/>
</dbReference>
<evidence type="ECO:0008006" key="7">
    <source>
        <dbReference type="Google" id="ProtNLM"/>
    </source>
</evidence>
<sequence length="1504" mass="171323">MVKCTRCDGKFEGLVDAMVRSLLCALCCSVESGSFSHRTITLENHSAAPVHFYFATDEIRYFEWPQSRAVCNANRSLLLHCNFRPTETANYYKRVMIILQDQYPLFVDLMGTGYKIALRAATILPYHVYEHRENLKLIIAEREMAHVLKKDVPELAAFRDHDDDEIAAMYFDPVDIFYGDPTDDTKDDPPEWSWLETPTGQHVKFRSSGMRSPGTSSGALANMLLDAEPEESQVFPRPHDWDLQVTDNNEGLVMHHRQEATGRVSAFECWEEFFMGRMVDWDPVSIDKTYIDFGLGKLNVETPVQIVYVKNNLADPVTVMWMSPWEYEHPHVALHRARHVASKLPPKTNSVPEPVTTVFRINPEKVRVPAGSTVPFSFTFKPPQVDMFYVQSITCFAWTQTSYHVVPCWSSVLQLSGNTFQDRSHIFLPLASLSTHKVIFPPAAKGTSVYQNIMIYNHDANTPLRYHWMSEHLPAEFRLKPSHGLIPPKDFNMISFRYDAGEPKVSLGRVVVYLNDSPTTTMQVNLTATSHIAKVRLENWDQAVCFKPTSIGTQAILNIWIVNSGAIPANFEWQIPDKYEKIFYIEPEYGFLQAGERRSVEFSFFPKRRKLYYCKVHCLYAAVLEKAFVQDNTHLIEGVTSNDIDEFLLVVNGAGISQSISITPGNIDYGTVVTGFPYKQTFTLFNPSVGNLRFLLEYDHGPRVQHDSFHLVLDCKRGILPGGLTKTIMATVHPTKAQVYDFKITCKTFLPPIALSFEEATFQKMREMGGHETRYDESDEAVESMAFCTLAMNAIHPTVQVVSARFYGLSAPQFFRTKLVRKWNQDLKEGRIVLRPNGRVVYQELFCLGAAIEDSPEDYPLDFGSRQLGTRSSYIWLVLKSGTVLPVSWRFRLWNDTDIDVENWVMEAPATDHENELLLSRPYFEIEPRKGHLEPGETTFVRFSYRADVEGRHDFPAILQITDGRSVHFYLRGITVAEKPKVLIYQPDTQFLKSMVVGDVNPPVQTTELMNNCTMDMKYELDISPLVQMQKKNHGFRVLWCFNPSGIIPPMQSVLVHWLFQPLEAKTYSAEIPFHVDCGQRGLLKIEGRGRHPCEPYDPMSTDGNPPRLPGTSYDWPGVPAGLSSDLLDFGVVEELSVTKKLIALQNRLPKTPIAYWWKKSVAADMHLDGQITIEPERGVLDPGKRLLCKIEFLAGVRPQLFETTLHLEISVLLVDPENSLTNRSSTPTEASSEIIVDTWPKELGAFTWNKNFHHKSALTLSTIASRSKVTEFASQRLAANPYLHFFERMDDEEVRTPPATNFMLYLTVLGHIKIKHFHPTTEDLLSAEDRLPWTPQERSEIEVRTEFVNGIMLELLQESLHDETHDETFRNLDTGRQLCFEEFQQEYPRPLTEDEAFAELFMSLGEGELPPRPPGSLLEHTPEEPRASLAVDAKGSTMTRMPQDQRVPRTSVLIRAIKNEMGEEEEKELESPTHSNMAALAETAELLLEDALFSVTAEFFESD</sequence>
<dbReference type="PANTHER" id="PTHR46127:SF1">
    <property type="entry name" value="CILIA- AND FLAGELLA-ASSOCIATED PROTEIN 65"/>
    <property type="match status" value="1"/>
</dbReference>
<dbReference type="InterPro" id="IPR056305">
    <property type="entry name" value="Ig_CFAP65_10th"/>
</dbReference>
<dbReference type="Pfam" id="PF25249">
    <property type="entry name" value="Ig_CFAP65_7th"/>
    <property type="match status" value="1"/>
</dbReference>
<accession>A0A8T0HWR9</accession>
<dbReference type="InterPro" id="IPR052614">
    <property type="entry name" value="CFAP65"/>
</dbReference>
<proteinExistence type="predicted"/>
<dbReference type="GO" id="GO:0005737">
    <property type="term" value="C:cytoplasm"/>
    <property type="evidence" value="ECO:0007669"/>
    <property type="project" value="UniProtKB-SubCell"/>
</dbReference>
<evidence type="ECO:0000259" key="2">
    <source>
        <dbReference type="Pfam" id="PF24507"/>
    </source>
</evidence>
<feature type="domain" description="CFAP65 tenth Ig-like" evidence="1">
    <location>
        <begin position="977"/>
        <end position="1094"/>
    </location>
</feature>
<dbReference type="InterPro" id="IPR056344">
    <property type="entry name" value="Ig_CFAP65-like_9th"/>
</dbReference>
<dbReference type="PANTHER" id="PTHR46127">
    <property type="entry name" value="CILIA- AND FLAGELLA-ASSOCIATED PROTEIN 65"/>
    <property type="match status" value="1"/>
</dbReference>
<evidence type="ECO:0000313" key="6">
    <source>
        <dbReference type="Proteomes" id="UP000822688"/>
    </source>
</evidence>
<dbReference type="InterPro" id="IPR057470">
    <property type="entry name" value="Ig_CFAP65_7th"/>
</dbReference>
<dbReference type="GO" id="GO:0031514">
    <property type="term" value="C:motile cilium"/>
    <property type="evidence" value="ECO:0007669"/>
    <property type="project" value="UniProtKB-SubCell"/>
</dbReference>
<gene>
    <name evidence="5" type="ORF">KC19_5G009600</name>
</gene>
<evidence type="ECO:0000259" key="3">
    <source>
        <dbReference type="Pfam" id="PF24816"/>
    </source>
</evidence>
<dbReference type="Pfam" id="PF24816">
    <property type="entry name" value="Ig_CFAP65__9th"/>
    <property type="match status" value="1"/>
</dbReference>
<feature type="domain" description="CFAP65 seventh Ig-like" evidence="4">
    <location>
        <begin position="541"/>
        <end position="622"/>
    </location>
</feature>
<protein>
    <recommendedName>
        <fullName evidence="7">Coiled-coil domain-containing protein 108</fullName>
    </recommendedName>
</protein>
<feature type="domain" description="CFAP65 fourth Ig-like" evidence="2">
    <location>
        <begin position="30"/>
        <end position="115"/>
    </location>
</feature>
<dbReference type="Gene3D" id="2.60.40.10">
    <property type="entry name" value="Immunoglobulins"/>
    <property type="match status" value="6"/>
</dbReference>
<dbReference type="Pfam" id="PF24291">
    <property type="entry name" value="Ig_CFAP65"/>
    <property type="match status" value="1"/>
</dbReference>
<evidence type="ECO:0000259" key="4">
    <source>
        <dbReference type="Pfam" id="PF25249"/>
    </source>
</evidence>
<dbReference type="InterPro" id="IPR058536">
    <property type="entry name" value="Ig_CFAP65_4th"/>
</dbReference>
<name>A0A8T0HWR9_CERPU</name>
<evidence type="ECO:0000313" key="5">
    <source>
        <dbReference type="EMBL" id="KAG0575514.1"/>
    </source>
</evidence>
<evidence type="ECO:0000259" key="1">
    <source>
        <dbReference type="Pfam" id="PF24291"/>
    </source>
</evidence>
<reference evidence="5" key="1">
    <citation type="submission" date="2020-06" db="EMBL/GenBank/DDBJ databases">
        <title>WGS assembly of Ceratodon purpureus strain R40.</title>
        <authorList>
            <person name="Carey S.B."/>
            <person name="Jenkins J."/>
            <person name="Shu S."/>
            <person name="Lovell J.T."/>
            <person name="Sreedasyam A."/>
            <person name="Maumus F."/>
            <person name="Tiley G.P."/>
            <person name="Fernandez-Pozo N."/>
            <person name="Barry K."/>
            <person name="Chen C."/>
            <person name="Wang M."/>
            <person name="Lipzen A."/>
            <person name="Daum C."/>
            <person name="Saski C.A."/>
            <person name="Payton A.C."/>
            <person name="Mcbreen J.C."/>
            <person name="Conrad R.E."/>
            <person name="Kollar L.M."/>
            <person name="Olsson S."/>
            <person name="Huttunen S."/>
            <person name="Landis J.B."/>
            <person name="Wickett N.J."/>
            <person name="Johnson M.G."/>
            <person name="Rensing S.A."/>
            <person name="Grimwood J."/>
            <person name="Schmutz J."/>
            <person name="Mcdaniel S.F."/>
        </authorList>
    </citation>
    <scope>NUCLEOTIDE SEQUENCE</scope>
    <source>
        <strain evidence="5">R40</strain>
    </source>
</reference>
<comment type="caution">
    <text evidence="5">The sequence shown here is derived from an EMBL/GenBank/DDBJ whole genome shotgun (WGS) entry which is preliminary data.</text>
</comment>
<dbReference type="EMBL" id="CM026425">
    <property type="protein sequence ID" value="KAG0575514.1"/>
    <property type="molecule type" value="Genomic_DNA"/>
</dbReference>
<dbReference type="Proteomes" id="UP000822688">
    <property type="component" value="Chromosome 5"/>
</dbReference>
<feature type="domain" description="CFAP65-like ninth Ig-like" evidence="3">
    <location>
        <begin position="797"/>
        <end position="973"/>
    </location>
</feature>
<dbReference type="InterPro" id="IPR013783">
    <property type="entry name" value="Ig-like_fold"/>
</dbReference>
<organism evidence="5 6">
    <name type="scientific">Ceratodon purpureus</name>
    <name type="common">Fire moss</name>
    <name type="synonym">Dicranum purpureum</name>
    <dbReference type="NCBI Taxonomy" id="3225"/>
    <lineage>
        <taxon>Eukaryota</taxon>
        <taxon>Viridiplantae</taxon>
        <taxon>Streptophyta</taxon>
        <taxon>Embryophyta</taxon>
        <taxon>Bryophyta</taxon>
        <taxon>Bryophytina</taxon>
        <taxon>Bryopsida</taxon>
        <taxon>Dicranidae</taxon>
        <taxon>Pseudoditrichales</taxon>
        <taxon>Ditrichaceae</taxon>
        <taxon>Ceratodon</taxon>
    </lineage>
</organism>